<dbReference type="InterPro" id="IPR003812">
    <property type="entry name" value="Fido"/>
</dbReference>
<evidence type="ECO:0000256" key="2">
    <source>
        <dbReference type="PIRSR" id="PIRSR640198-2"/>
    </source>
</evidence>
<reference evidence="5" key="1">
    <citation type="submission" date="2019-01" db="EMBL/GenBank/DDBJ databases">
        <authorList>
            <consortium name="Genoscope - CEA"/>
            <person name="William W."/>
        </authorList>
    </citation>
    <scope>NUCLEOTIDE SEQUENCE</scope>
    <source>
        <strain evidence="5">CR-1</strain>
    </source>
</reference>
<dbReference type="AlphaFoldDB" id="A0A484HDU6"/>
<feature type="binding site" evidence="2">
    <location>
        <begin position="40"/>
        <end position="47"/>
    </location>
    <ligand>
        <name>ATP</name>
        <dbReference type="ChEBI" id="CHEBI:30616"/>
    </ligand>
</feature>
<evidence type="ECO:0000259" key="4">
    <source>
        <dbReference type="PROSITE" id="PS51459"/>
    </source>
</evidence>
<keyword evidence="2" id="KW-0547">Nucleotide-binding</keyword>
<dbReference type="InterPro" id="IPR036597">
    <property type="entry name" value="Fido-like_dom_sf"/>
</dbReference>
<dbReference type="PANTHER" id="PTHR13504">
    <property type="entry name" value="FIDO DOMAIN-CONTAINING PROTEIN DDB_G0283145"/>
    <property type="match status" value="1"/>
</dbReference>
<sequence length="117" mass="13310">MEKWLGLLNRHIRSVKKPDEAADAYADIHMGFVWIHPFFDGNGRMARLLANLPVLKAGYPPILIPMRKRREYLLCLSRYSLEASPPPSGTRPSFRSTSRSHVSGNFAKNYGKTPSPW</sequence>
<feature type="region of interest" description="Disordered" evidence="3">
    <location>
        <begin position="81"/>
        <end position="117"/>
    </location>
</feature>
<evidence type="ECO:0000313" key="5">
    <source>
        <dbReference type="EMBL" id="VEN72871.1"/>
    </source>
</evidence>
<keyword evidence="2" id="KW-0067">ATP-binding</keyword>
<feature type="compositionally biased region" description="Polar residues" evidence="3">
    <location>
        <begin position="90"/>
        <end position="103"/>
    </location>
</feature>
<dbReference type="InterPro" id="IPR040198">
    <property type="entry name" value="Fido_containing"/>
</dbReference>
<dbReference type="Gene3D" id="1.10.3290.10">
    <property type="entry name" value="Fido-like domain"/>
    <property type="match status" value="1"/>
</dbReference>
<feature type="domain" description="Fido" evidence="4">
    <location>
        <begin position="1"/>
        <end position="96"/>
    </location>
</feature>
<dbReference type="Pfam" id="PF02661">
    <property type="entry name" value="Fic"/>
    <property type="match status" value="1"/>
</dbReference>
<gene>
    <name evidence="5" type="ORF">EPICR_10372</name>
</gene>
<evidence type="ECO:0000256" key="1">
    <source>
        <dbReference type="PIRSR" id="PIRSR640198-1"/>
    </source>
</evidence>
<dbReference type="GO" id="GO:0005524">
    <property type="term" value="F:ATP binding"/>
    <property type="evidence" value="ECO:0007669"/>
    <property type="project" value="UniProtKB-KW"/>
</dbReference>
<feature type="active site" evidence="1">
    <location>
        <position position="36"/>
    </location>
</feature>
<organism evidence="5">
    <name type="scientific">uncultured Desulfobacteraceae bacterium</name>
    <dbReference type="NCBI Taxonomy" id="218296"/>
    <lineage>
        <taxon>Bacteria</taxon>
        <taxon>Pseudomonadati</taxon>
        <taxon>Thermodesulfobacteriota</taxon>
        <taxon>Desulfobacteria</taxon>
        <taxon>Desulfobacterales</taxon>
        <taxon>Desulfobacteraceae</taxon>
        <taxon>environmental samples</taxon>
    </lineage>
</organism>
<dbReference type="EMBL" id="CAACVI010000001">
    <property type="protein sequence ID" value="VEN72871.1"/>
    <property type="molecule type" value="Genomic_DNA"/>
</dbReference>
<accession>A0A484HDU6</accession>
<dbReference type="SUPFAM" id="SSF140931">
    <property type="entry name" value="Fic-like"/>
    <property type="match status" value="1"/>
</dbReference>
<evidence type="ECO:0000256" key="3">
    <source>
        <dbReference type="SAM" id="MobiDB-lite"/>
    </source>
</evidence>
<protein>
    <recommendedName>
        <fullName evidence="4">Fido domain-containing protein</fullName>
    </recommendedName>
</protein>
<name>A0A484HDU6_9BACT</name>
<dbReference type="PANTHER" id="PTHR13504:SF38">
    <property type="entry name" value="FIDO DOMAIN-CONTAINING PROTEIN"/>
    <property type="match status" value="1"/>
</dbReference>
<dbReference type="PROSITE" id="PS51459">
    <property type="entry name" value="FIDO"/>
    <property type="match status" value="1"/>
</dbReference>
<proteinExistence type="predicted"/>